<dbReference type="GO" id="GO:0005829">
    <property type="term" value="C:cytosol"/>
    <property type="evidence" value="ECO:0007669"/>
    <property type="project" value="UniProtKB-ARBA"/>
</dbReference>
<reference evidence="11 12" key="1">
    <citation type="journal article" date="2013" name="Int. J. Syst. Evol. Microbiol.">
        <title>Ilumatobacter nonamiense sp. nov. and Ilumatobacter coccineum sp. nov., isolated from seashore sand.</title>
        <authorList>
            <person name="Matsumoto A."/>
            <person name="Kasai H."/>
            <person name="Matsuo Y."/>
            <person name="Shizuri Y."/>
            <person name="Ichikawa N."/>
            <person name="Fujita N."/>
            <person name="Omura S."/>
            <person name="Takahashi Y."/>
        </authorList>
    </citation>
    <scope>NUCLEOTIDE SEQUENCE [LARGE SCALE GENOMIC DNA]</scope>
    <source>
        <strain evidence="12">NBRC 103263 / KCTC 29153 / YM16-304</strain>
    </source>
</reference>
<proteinExistence type="inferred from homology"/>
<protein>
    <recommendedName>
        <fullName evidence="5 6">Transcription termination/antitermination protein NusG</fullName>
    </recommendedName>
</protein>
<evidence type="ECO:0000256" key="1">
    <source>
        <dbReference type="ARBA" id="ARBA00022472"/>
    </source>
</evidence>
<accession>A0A6C7E4F8</accession>
<feature type="compositionally biased region" description="Acidic residues" evidence="8">
    <location>
        <begin position="19"/>
        <end position="40"/>
    </location>
</feature>
<evidence type="ECO:0000313" key="11">
    <source>
        <dbReference type="EMBL" id="BAN01102.1"/>
    </source>
</evidence>
<dbReference type="GO" id="GO:0006353">
    <property type="term" value="P:DNA-templated transcription termination"/>
    <property type="evidence" value="ECO:0007669"/>
    <property type="project" value="UniProtKB-UniRule"/>
</dbReference>
<dbReference type="Pfam" id="PF00467">
    <property type="entry name" value="KOW"/>
    <property type="match status" value="1"/>
</dbReference>
<evidence type="ECO:0000256" key="6">
    <source>
        <dbReference type="NCBIfam" id="TIGR00922"/>
    </source>
</evidence>
<dbReference type="SUPFAM" id="SSF50104">
    <property type="entry name" value="Translation proteins SH3-like domain"/>
    <property type="match status" value="1"/>
</dbReference>
<evidence type="ECO:0000256" key="2">
    <source>
        <dbReference type="ARBA" id="ARBA00022814"/>
    </source>
</evidence>
<comment type="function">
    <text evidence="5 7">Participates in transcription elongation, termination and antitermination.</text>
</comment>
<dbReference type="InterPro" id="IPR036735">
    <property type="entry name" value="NGN_dom_sf"/>
</dbReference>
<dbReference type="OrthoDB" id="9809075at2"/>
<dbReference type="SMART" id="SM00739">
    <property type="entry name" value="KOW"/>
    <property type="match status" value="1"/>
</dbReference>
<dbReference type="SMART" id="SM00738">
    <property type="entry name" value="NGN"/>
    <property type="match status" value="1"/>
</dbReference>
<dbReference type="HAMAP" id="MF_00948">
    <property type="entry name" value="NusG"/>
    <property type="match status" value="1"/>
</dbReference>
<dbReference type="InterPro" id="IPR047050">
    <property type="entry name" value="NGN"/>
</dbReference>
<dbReference type="NCBIfam" id="TIGR00922">
    <property type="entry name" value="nusG"/>
    <property type="match status" value="1"/>
</dbReference>
<dbReference type="GO" id="GO:0006354">
    <property type="term" value="P:DNA-templated transcription elongation"/>
    <property type="evidence" value="ECO:0007669"/>
    <property type="project" value="UniProtKB-UniRule"/>
</dbReference>
<evidence type="ECO:0000256" key="7">
    <source>
        <dbReference type="RuleBase" id="RU000538"/>
    </source>
</evidence>
<evidence type="ECO:0000256" key="5">
    <source>
        <dbReference type="HAMAP-Rule" id="MF_00948"/>
    </source>
</evidence>
<dbReference type="KEGG" id="aym:YM304_07880"/>
<dbReference type="InterPro" id="IPR001062">
    <property type="entry name" value="Transcrpt_antiterm_NusG"/>
</dbReference>
<evidence type="ECO:0000256" key="3">
    <source>
        <dbReference type="ARBA" id="ARBA00023015"/>
    </source>
</evidence>
<dbReference type="PRINTS" id="PR00338">
    <property type="entry name" value="NUSGTNSCPFCT"/>
</dbReference>
<evidence type="ECO:0000313" key="12">
    <source>
        <dbReference type="Proteomes" id="UP000011863"/>
    </source>
</evidence>
<feature type="domain" description="NusG-like N-terminal" evidence="9">
    <location>
        <begin position="87"/>
        <end position="198"/>
    </location>
</feature>
<dbReference type="InterPro" id="IPR006645">
    <property type="entry name" value="NGN-like_dom"/>
</dbReference>
<dbReference type="GO" id="GO:0032784">
    <property type="term" value="P:regulation of DNA-templated transcription elongation"/>
    <property type="evidence" value="ECO:0007669"/>
    <property type="project" value="InterPro"/>
</dbReference>
<dbReference type="PANTHER" id="PTHR30265">
    <property type="entry name" value="RHO-INTERACTING TRANSCRIPTION TERMINATION FACTOR NUSG"/>
    <property type="match status" value="1"/>
</dbReference>
<evidence type="ECO:0000259" key="10">
    <source>
        <dbReference type="SMART" id="SM00739"/>
    </source>
</evidence>
<keyword evidence="2 5" id="KW-0889">Transcription antitermination</keyword>
<feature type="compositionally biased region" description="Acidic residues" evidence="8">
    <location>
        <begin position="57"/>
        <end position="80"/>
    </location>
</feature>
<keyword evidence="1 5" id="KW-0806">Transcription termination</keyword>
<dbReference type="InterPro" id="IPR005824">
    <property type="entry name" value="KOW"/>
</dbReference>
<feature type="domain" description="KOW" evidence="10">
    <location>
        <begin position="213"/>
        <end position="240"/>
    </location>
</feature>
<keyword evidence="3 5" id="KW-0805">Transcription regulation</keyword>
<comment type="similarity">
    <text evidence="5 7">Belongs to the NusG family.</text>
</comment>
<dbReference type="InterPro" id="IPR043425">
    <property type="entry name" value="NusG-like"/>
</dbReference>
<organism evidence="11 12">
    <name type="scientific">Ilumatobacter coccineus (strain NBRC 103263 / KCTC 29153 / YM16-304)</name>
    <dbReference type="NCBI Taxonomy" id="1313172"/>
    <lineage>
        <taxon>Bacteria</taxon>
        <taxon>Bacillati</taxon>
        <taxon>Actinomycetota</taxon>
        <taxon>Acidimicrobiia</taxon>
        <taxon>Acidimicrobiales</taxon>
        <taxon>Ilumatobacteraceae</taxon>
        <taxon>Ilumatobacter</taxon>
    </lineage>
</organism>
<dbReference type="Proteomes" id="UP000011863">
    <property type="component" value="Chromosome"/>
</dbReference>
<dbReference type="CDD" id="cd09891">
    <property type="entry name" value="NGN_Bact_1"/>
    <property type="match status" value="1"/>
</dbReference>
<dbReference type="AlphaFoldDB" id="A0A6C7E4F8"/>
<dbReference type="Gene3D" id="3.30.70.940">
    <property type="entry name" value="NusG, N-terminal domain"/>
    <property type="match status" value="1"/>
</dbReference>
<dbReference type="EMBL" id="AP012057">
    <property type="protein sequence ID" value="BAN01102.1"/>
    <property type="molecule type" value="Genomic_DNA"/>
</dbReference>
<dbReference type="InterPro" id="IPR014722">
    <property type="entry name" value="Rib_uL2_dom2"/>
</dbReference>
<evidence type="ECO:0000259" key="9">
    <source>
        <dbReference type="SMART" id="SM00738"/>
    </source>
</evidence>
<dbReference type="SUPFAM" id="SSF82679">
    <property type="entry name" value="N-utilization substance G protein NusG, N-terminal domain"/>
    <property type="match status" value="1"/>
</dbReference>
<dbReference type="FunFam" id="2.30.30.30:FF:000002">
    <property type="entry name" value="Transcription termination/antitermination factor NusG"/>
    <property type="match status" value="1"/>
</dbReference>
<sequence>MSKDSAADLLPTGTANVDADSDEAATADDQATDDATADASDDSKSEGDAGSAGDESASSDDDAQAAEADAEADDVEEVPYDDPNKRPGKWFVVHTQSGYEKKVTANLNARIQSMNMEDKIYEIVIPMEEVDEYKNGKKQTVMKKVFPGYLLVRCRMDDESWYCVRNTPGITGFVGQAAKGQKPTPLSRREVKTFLSPKTEGVEAAPRRKAKLDYEEGESVRVKEGPFADFTGEIAEINADHMKLKVLVNIFGRETLVEMDFSQVAKL</sequence>
<keyword evidence="4 5" id="KW-0804">Transcription</keyword>
<dbReference type="Gene3D" id="2.30.30.30">
    <property type="match status" value="1"/>
</dbReference>
<dbReference type="PANTHER" id="PTHR30265:SF2">
    <property type="entry name" value="TRANSCRIPTION TERMINATION_ANTITERMINATION PROTEIN NUSG"/>
    <property type="match status" value="1"/>
</dbReference>
<feature type="region of interest" description="Disordered" evidence="8">
    <location>
        <begin position="1"/>
        <end position="89"/>
    </location>
</feature>
<evidence type="ECO:0000256" key="4">
    <source>
        <dbReference type="ARBA" id="ARBA00023163"/>
    </source>
</evidence>
<name>A0A6C7E4F8_ILUCY</name>
<keyword evidence="12" id="KW-1185">Reference proteome</keyword>
<dbReference type="GO" id="GO:0031564">
    <property type="term" value="P:transcription antitermination"/>
    <property type="evidence" value="ECO:0007669"/>
    <property type="project" value="UniProtKB-UniRule"/>
</dbReference>
<evidence type="ECO:0000256" key="8">
    <source>
        <dbReference type="SAM" id="MobiDB-lite"/>
    </source>
</evidence>
<dbReference type="Pfam" id="PF02357">
    <property type="entry name" value="NusG"/>
    <property type="match status" value="1"/>
</dbReference>
<dbReference type="CDD" id="cd06091">
    <property type="entry name" value="KOW_NusG"/>
    <property type="match status" value="1"/>
</dbReference>
<gene>
    <name evidence="5 11" type="primary">nusG</name>
    <name evidence="11" type="ORF">YM304_07880</name>
</gene>
<dbReference type="InterPro" id="IPR008991">
    <property type="entry name" value="Translation_prot_SH3-like_sf"/>
</dbReference>